<accession>A0A422N1U5</accession>
<feature type="compositionally biased region" description="Basic and acidic residues" evidence="1">
    <location>
        <begin position="1"/>
        <end position="10"/>
    </location>
</feature>
<keyword evidence="3" id="KW-1185">Reference proteome</keyword>
<reference evidence="2 3" key="1">
    <citation type="journal article" date="2018" name="BMC Genomics">
        <title>Genomic comparison of Trypanosoma conorhini and Trypanosoma rangeli to Trypanosoma cruzi strains of high and low virulence.</title>
        <authorList>
            <person name="Bradwell K.R."/>
            <person name="Koparde V.N."/>
            <person name="Matveyev A.V."/>
            <person name="Serrano M.G."/>
            <person name="Alves J.M."/>
            <person name="Parikh H."/>
            <person name="Huang B."/>
            <person name="Lee V."/>
            <person name="Espinosa-Alvarez O."/>
            <person name="Ortiz P.A."/>
            <person name="Costa-Martins A.G."/>
            <person name="Teixeira M.M."/>
            <person name="Buck G.A."/>
        </authorList>
    </citation>
    <scope>NUCLEOTIDE SEQUENCE [LARGE SCALE GENOMIC DNA]</scope>
    <source>
        <strain evidence="2 3">AM80</strain>
    </source>
</reference>
<dbReference type="EMBL" id="MKGL01000387">
    <property type="protein sequence ID" value="RNE99435.1"/>
    <property type="molecule type" value="Genomic_DNA"/>
</dbReference>
<comment type="caution">
    <text evidence="2">The sequence shown here is derived from an EMBL/GenBank/DDBJ whole genome shotgun (WGS) entry which is preliminary data.</text>
</comment>
<proteinExistence type="predicted"/>
<dbReference type="RefSeq" id="XP_029235200.1">
    <property type="nucleotide sequence ID" value="XM_029384982.1"/>
</dbReference>
<organism evidence="2 3">
    <name type="scientific">Trypanosoma rangeli</name>
    <dbReference type="NCBI Taxonomy" id="5698"/>
    <lineage>
        <taxon>Eukaryota</taxon>
        <taxon>Discoba</taxon>
        <taxon>Euglenozoa</taxon>
        <taxon>Kinetoplastea</taxon>
        <taxon>Metakinetoplastina</taxon>
        <taxon>Trypanosomatida</taxon>
        <taxon>Trypanosomatidae</taxon>
        <taxon>Trypanosoma</taxon>
        <taxon>Herpetosoma</taxon>
    </lineage>
</organism>
<gene>
    <name evidence="2" type="ORF">TraAM80_08226</name>
</gene>
<name>A0A422N1U5_TRYRA</name>
<evidence type="ECO:0000256" key="1">
    <source>
        <dbReference type="SAM" id="MobiDB-lite"/>
    </source>
</evidence>
<feature type="region of interest" description="Disordered" evidence="1">
    <location>
        <begin position="83"/>
        <end position="150"/>
    </location>
</feature>
<feature type="compositionally biased region" description="Basic residues" evidence="1">
    <location>
        <begin position="94"/>
        <end position="103"/>
    </location>
</feature>
<evidence type="ECO:0000313" key="2">
    <source>
        <dbReference type="EMBL" id="RNE99435.1"/>
    </source>
</evidence>
<protein>
    <submittedName>
        <fullName evidence="2">Uncharacterized protein</fullName>
    </submittedName>
</protein>
<evidence type="ECO:0000313" key="3">
    <source>
        <dbReference type="Proteomes" id="UP000283634"/>
    </source>
</evidence>
<dbReference type="GeneID" id="40332159"/>
<sequence length="150" mass="16028">MGGDAGKREGAPPIGPTAGAQRAPGVRCASPEPELATSRDNPPRSCAAIPRWAEHLPCTAGAFCAKRSAGPRFQRTLLRRRAVARARGGSWQNQRRRGSPGKRSRAEGLPPRPRGRALRAGGRGERSPRQSCAQSGGAPHQFLKRARRLA</sequence>
<feature type="region of interest" description="Disordered" evidence="1">
    <location>
        <begin position="1"/>
        <end position="46"/>
    </location>
</feature>
<dbReference type="Proteomes" id="UP000283634">
    <property type="component" value="Unassembled WGS sequence"/>
</dbReference>
<dbReference type="AlphaFoldDB" id="A0A422N1U5"/>